<gene>
    <name evidence="3" type="ORF">FSB_LOCUS60793</name>
</gene>
<dbReference type="GO" id="GO:0004672">
    <property type="term" value="F:protein kinase activity"/>
    <property type="evidence" value="ECO:0007669"/>
    <property type="project" value="InterPro"/>
</dbReference>
<dbReference type="EMBL" id="OIVN01006426">
    <property type="protein sequence ID" value="SPD32911.1"/>
    <property type="molecule type" value="Genomic_DNA"/>
</dbReference>
<dbReference type="InterPro" id="IPR008271">
    <property type="entry name" value="Ser/Thr_kinase_AS"/>
</dbReference>
<reference evidence="3" key="1">
    <citation type="submission" date="2018-02" db="EMBL/GenBank/DDBJ databases">
        <authorList>
            <person name="Cohen D.B."/>
            <person name="Kent A.D."/>
        </authorList>
    </citation>
    <scope>NUCLEOTIDE SEQUENCE</scope>
</reference>
<name>A0A2N9J927_FAGSY</name>
<dbReference type="PROSITE" id="PS00108">
    <property type="entry name" value="PROTEIN_KINASE_ST"/>
    <property type="match status" value="1"/>
</dbReference>
<dbReference type="SMART" id="SM00220">
    <property type="entry name" value="S_TKc"/>
    <property type="match status" value="1"/>
</dbReference>
<proteinExistence type="predicted"/>
<sequence>MLITAKVDVYSYGVMLLEIICCQRSVDMETMEEEKAILTDWAYDCYREGRLESLVKYDVEALDDCKKVERFVMVAIWCIQEDPSLRPTMRRFLHALTLIFLSNGTLASFLFGDLKPSWYQRIQIAIGIARGLLYLHEECSSQIIHCDIKPQNILLDDYYNAQISDFGLAKRLIMDQSKTHTNIIGTKGYVAPEWFRNMPITAKVDVYSYGVVLLEIICCQRSVDMETMEEEKAILTDWAYDCYQEGRLESLVTYDVEALEDWKKLERFVMVAIWCIQEDQSLRPTMRRAAQMLEGVVEVLFPPCPYPYSKSG</sequence>
<dbReference type="Pfam" id="PF00069">
    <property type="entry name" value="Pkinase"/>
    <property type="match status" value="1"/>
</dbReference>
<dbReference type="SUPFAM" id="SSF56112">
    <property type="entry name" value="Protein kinase-like (PK-like)"/>
    <property type="match status" value="2"/>
</dbReference>
<dbReference type="InterPro" id="IPR000719">
    <property type="entry name" value="Prot_kinase_dom"/>
</dbReference>
<organism evidence="3">
    <name type="scientific">Fagus sylvatica</name>
    <name type="common">Beechnut</name>
    <dbReference type="NCBI Taxonomy" id="28930"/>
    <lineage>
        <taxon>Eukaryota</taxon>
        <taxon>Viridiplantae</taxon>
        <taxon>Streptophyta</taxon>
        <taxon>Embryophyta</taxon>
        <taxon>Tracheophyta</taxon>
        <taxon>Spermatophyta</taxon>
        <taxon>Magnoliopsida</taxon>
        <taxon>eudicotyledons</taxon>
        <taxon>Gunneridae</taxon>
        <taxon>Pentapetalae</taxon>
        <taxon>rosids</taxon>
        <taxon>fabids</taxon>
        <taxon>Fagales</taxon>
        <taxon>Fagaceae</taxon>
        <taxon>Fagus</taxon>
    </lineage>
</organism>
<dbReference type="InterPro" id="IPR011009">
    <property type="entry name" value="Kinase-like_dom_sf"/>
</dbReference>
<protein>
    <recommendedName>
        <fullName evidence="2">Protein kinase domain-containing protein</fullName>
    </recommendedName>
</protein>
<feature type="domain" description="Protein kinase" evidence="2">
    <location>
        <begin position="1"/>
        <end position="301"/>
    </location>
</feature>
<dbReference type="Gene3D" id="1.10.510.10">
    <property type="entry name" value="Transferase(Phosphotransferase) domain 1"/>
    <property type="match status" value="2"/>
</dbReference>
<dbReference type="GO" id="GO:0005524">
    <property type="term" value="F:ATP binding"/>
    <property type="evidence" value="ECO:0007669"/>
    <property type="project" value="InterPro"/>
</dbReference>
<dbReference type="InterPro" id="IPR051343">
    <property type="entry name" value="G-type_lectin_kinases/EP1-like"/>
</dbReference>
<dbReference type="PANTHER" id="PTHR47976:SF15">
    <property type="entry name" value="G-TYPE LECTIN S-RECEPTOR-LIKE SERINE_THREONINE-PROTEIN KINASE RLK1"/>
    <property type="match status" value="1"/>
</dbReference>
<dbReference type="PROSITE" id="PS50011">
    <property type="entry name" value="PROTEIN_KINASE_DOM"/>
    <property type="match status" value="1"/>
</dbReference>
<dbReference type="AlphaFoldDB" id="A0A2N9J927"/>
<evidence type="ECO:0000259" key="2">
    <source>
        <dbReference type="PROSITE" id="PS50011"/>
    </source>
</evidence>
<dbReference type="FunFam" id="1.10.510.10:FF:000237">
    <property type="entry name" value="G-type lectin S-receptor-like serine/threonine-protein kinase"/>
    <property type="match status" value="1"/>
</dbReference>
<evidence type="ECO:0000313" key="3">
    <source>
        <dbReference type="EMBL" id="SPD32911.1"/>
    </source>
</evidence>
<evidence type="ECO:0000256" key="1">
    <source>
        <dbReference type="ARBA" id="ARBA00022729"/>
    </source>
</evidence>
<accession>A0A2N9J927</accession>
<keyword evidence="1" id="KW-0732">Signal</keyword>
<dbReference type="PANTHER" id="PTHR47976">
    <property type="entry name" value="G-TYPE LECTIN S-RECEPTOR-LIKE SERINE/THREONINE-PROTEIN KINASE SD2-5"/>
    <property type="match status" value="1"/>
</dbReference>